<evidence type="ECO:0000256" key="1">
    <source>
        <dbReference type="ARBA" id="ARBA00003280"/>
    </source>
</evidence>
<comment type="similarity">
    <text evidence="3 16">Belongs to the lipase chaperone family.</text>
</comment>
<keyword evidence="7 16" id="KW-0812">Transmembrane</keyword>
<evidence type="ECO:0000256" key="12">
    <source>
        <dbReference type="ARBA" id="ARBA00023186"/>
    </source>
</evidence>
<evidence type="ECO:0000256" key="3">
    <source>
        <dbReference type="ARBA" id="ARBA00010358"/>
    </source>
</evidence>
<evidence type="ECO:0000256" key="5">
    <source>
        <dbReference type="ARBA" id="ARBA00022475"/>
    </source>
</evidence>
<protein>
    <recommendedName>
        <fullName evidence="4 16">Lipase chaperone</fullName>
    </recommendedName>
    <alternativeName>
        <fullName evidence="16">Lipase activator protein</fullName>
    </alternativeName>
    <alternativeName>
        <fullName evidence="15 16">Lipase foldase</fullName>
    </alternativeName>
    <alternativeName>
        <fullName evidence="13 16">Lipase helper protein</fullName>
    </alternativeName>
    <alternativeName>
        <fullName evidence="14 16">Lipase modulator</fullName>
    </alternativeName>
</protein>
<evidence type="ECO:0000256" key="6">
    <source>
        <dbReference type="ARBA" id="ARBA00022519"/>
    </source>
</evidence>
<dbReference type="EMBL" id="POUN01000004">
    <property type="protein sequence ID" value="PNF79914.1"/>
    <property type="molecule type" value="Genomic_DNA"/>
</dbReference>
<keyword evidence="12 16" id="KW-0143">Chaperone</keyword>
<keyword evidence="11 16" id="KW-0472">Membrane</keyword>
<evidence type="ECO:0000256" key="9">
    <source>
        <dbReference type="ARBA" id="ARBA00022989"/>
    </source>
</evidence>
<dbReference type="InterPro" id="IPR004961">
    <property type="entry name" value="Lipase_chaperone"/>
</dbReference>
<dbReference type="GO" id="GO:0006457">
    <property type="term" value="P:protein folding"/>
    <property type="evidence" value="ECO:0007669"/>
    <property type="project" value="UniProtKB-UniRule"/>
</dbReference>
<proteinExistence type="inferred from homology"/>
<accession>A0A2N8RZV5</accession>
<evidence type="ECO:0000256" key="16">
    <source>
        <dbReference type="HAMAP-Rule" id="MF_00790"/>
    </source>
</evidence>
<feature type="compositionally biased region" description="Polar residues" evidence="17">
    <location>
        <begin position="50"/>
        <end position="64"/>
    </location>
</feature>
<evidence type="ECO:0000256" key="13">
    <source>
        <dbReference type="ARBA" id="ARBA00030948"/>
    </source>
</evidence>
<evidence type="ECO:0000256" key="2">
    <source>
        <dbReference type="ARBA" id="ARBA00004383"/>
    </source>
</evidence>
<comment type="caution">
    <text evidence="18">The sequence shown here is derived from an EMBL/GenBank/DDBJ whole genome shotgun (WGS) entry which is preliminary data.</text>
</comment>
<gene>
    <name evidence="16" type="primary">lifO</name>
    <name evidence="18" type="ORF">CXK92_14870</name>
</gene>
<evidence type="ECO:0000256" key="14">
    <source>
        <dbReference type="ARBA" id="ARBA00031542"/>
    </source>
</evidence>
<keyword evidence="10 16" id="KW-0443">Lipid metabolism</keyword>
<dbReference type="GO" id="GO:0016042">
    <property type="term" value="P:lipid catabolic process"/>
    <property type="evidence" value="ECO:0007669"/>
    <property type="project" value="UniProtKB-UniRule"/>
</dbReference>
<dbReference type="AlphaFoldDB" id="A0A2N8RZV5"/>
<dbReference type="GO" id="GO:0005886">
    <property type="term" value="C:plasma membrane"/>
    <property type="evidence" value="ECO:0007669"/>
    <property type="project" value="UniProtKB-SubCell"/>
</dbReference>
<evidence type="ECO:0000256" key="7">
    <source>
        <dbReference type="ARBA" id="ARBA00022692"/>
    </source>
</evidence>
<evidence type="ECO:0000256" key="4">
    <source>
        <dbReference type="ARBA" id="ARBA00019692"/>
    </source>
</evidence>
<evidence type="ECO:0000256" key="15">
    <source>
        <dbReference type="ARBA" id="ARBA00033028"/>
    </source>
</evidence>
<feature type="region of interest" description="Disordered" evidence="17">
    <location>
        <begin position="31"/>
        <end position="64"/>
    </location>
</feature>
<dbReference type="RefSeq" id="WP_102825801.1">
    <property type="nucleotide sequence ID" value="NZ_CP139348.1"/>
</dbReference>
<comment type="function">
    <text evidence="1 16">May be involved in the folding of the extracellular lipase during its passage through the periplasm.</text>
</comment>
<keyword evidence="6 16" id="KW-0997">Cell inner membrane</keyword>
<evidence type="ECO:0000256" key="11">
    <source>
        <dbReference type="ARBA" id="ARBA00023136"/>
    </source>
</evidence>
<evidence type="ECO:0000256" key="17">
    <source>
        <dbReference type="SAM" id="MobiDB-lite"/>
    </source>
</evidence>
<evidence type="ECO:0000313" key="18">
    <source>
        <dbReference type="EMBL" id="PNF79914.1"/>
    </source>
</evidence>
<keyword evidence="8 16" id="KW-0442">Lipid degradation</keyword>
<feature type="compositionally biased region" description="Low complexity" evidence="17">
    <location>
        <begin position="40"/>
        <end position="49"/>
    </location>
</feature>
<name>A0A2N8RZV5_STUST</name>
<reference evidence="18 19" key="1">
    <citation type="submission" date="2018-01" db="EMBL/GenBank/DDBJ databases">
        <title>Denitrification phenotypes of diverse strains of Pseudomonas stutzeri.</title>
        <authorList>
            <person name="Milligan D.A."/>
            <person name="Bergaust L."/>
            <person name="Bakken L.R."/>
            <person name="Frostegard A."/>
        </authorList>
    </citation>
    <scope>NUCLEOTIDE SEQUENCE [LARGE SCALE GENOMIC DNA]</scope>
    <source>
        <strain evidence="18 19">KC</strain>
    </source>
</reference>
<dbReference type="HAMAP" id="MF_00790">
    <property type="entry name" value="Lipase_chap"/>
    <property type="match status" value="1"/>
</dbReference>
<evidence type="ECO:0000256" key="8">
    <source>
        <dbReference type="ARBA" id="ARBA00022963"/>
    </source>
</evidence>
<organism evidence="18 19">
    <name type="scientific">Stutzerimonas stutzeri</name>
    <name type="common">Pseudomonas stutzeri</name>
    <dbReference type="NCBI Taxonomy" id="316"/>
    <lineage>
        <taxon>Bacteria</taxon>
        <taxon>Pseudomonadati</taxon>
        <taxon>Pseudomonadota</taxon>
        <taxon>Gammaproteobacteria</taxon>
        <taxon>Pseudomonadales</taxon>
        <taxon>Pseudomonadaceae</taxon>
        <taxon>Stutzerimonas</taxon>
    </lineage>
</organism>
<evidence type="ECO:0000256" key="10">
    <source>
        <dbReference type="ARBA" id="ARBA00023098"/>
    </source>
</evidence>
<dbReference type="Proteomes" id="UP000235925">
    <property type="component" value="Unassembled WGS sequence"/>
</dbReference>
<dbReference type="GO" id="GO:0051082">
    <property type="term" value="F:unfolded protein binding"/>
    <property type="evidence" value="ECO:0007669"/>
    <property type="project" value="UniProtKB-UniRule"/>
</dbReference>
<comment type="subcellular location">
    <subcellularLocation>
        <location evidence="2">Cell inner membrane</location>
        <topology evidence="2">Single-pass membrane protein</topology>
        <orientation evidence="2">Periplasmic side</orientation>
    </subcellularLocation>
</comment>
<evidence type="ECO:0000313" key="19">
    <source>
        <dbReference type="Proteomes" id="UP000235925"/>
    </source>
</evidence>
<dbReference type="OrthoDB" id="7025807at2"/>
<keyword evidence="5 16" id="KW-1003">Cell membrane</keyword>
<dbReference type="SUPFAM" id="SSF158855">
    <property type="entry name" value="Lipase chaperone-like"/>
    <property type="match status" value="1"/>
</dbReference>
<sequence length="340" mass="37705">MSRYLLLLVLAVALSLTIILSRSATVPTYVAAPPSPASSPTPATVAAVSQTPRTKPQPQNSAKLPASFQGTQIDGQLRVDAAGNLIIGAEIRQLFDYFLAAIGEEPLKNSVARLRRQITTELREPAQGQALTVLNQYLSYKRQLLDLEASYARAPDLSALRQRLDAVQALRARLLDPAVHQAFFAIDEAYDRFSLERLAIRFDPAMDSDAKGRAIDQLRAGLPAELQELLMPQLQTELREQTNALVQSGAGPEQVRQLRQQLVGSAAADRLDALDRQRQQWQQRVTAYQQARASIESTRGLDDLERQAAIERLEEQHFDASERLRLLAVAQQRQAAKAER</sequence>
<dbReference type="NCBIfam" id="NF002334">
    <property type="entry name" value="PRK01294.1-2"/>
    <property type="match status" value="1"/>
</dbReference>
<dbReference type="Pfam" id="PF03280">
    <property type="entry name" value="Lipase_chap"/>
    <property type="match status" value="1"/>
</dbReference>
<keyword evidence="9 16" id="KW-1133">Transmembrane helix</keyword>